<name>A0ABQ0AP17_9RHOB</name>
<sequence length="111" mass="12694">MLTCIIRYQIDPTKTEAFRQYARNWGEAIPRNGADLIGYFAPHEGSATQAYGIYNIADLASYERYRARLAVDPLGQENYAFAQRERFILREERSFLKLASTPDVPTTGARK</sequence>
<dbReference type="Gene3D" id="3.30.70.100">
    <property type="match status" value="1"/>
</dbReference>
<organism evidence="2 3">
    <name type="scientific">Pseudophaeobacter arcticus</name>
    <dbReference type="NCBI Taxonomy" id="385492"/>
    <lineage>
        <taxon>Bacteria</taxon>
        <taxon>Pseudomonadati</taxon>
        <taxon>Pseudomonadota</taxon>
        <taxon>Alphaproteobacteria</taxon>
        <taxon>Rhodobacterales</taxon>
        <taxon>Paracoccaceae</taxon>
        <taxon>Pseudophaeobacter</taxon>
    </lineage>
</organism>
<comment type="caution">
    <text evidence="2">The sequence shown here is derived from an EMBL/GenBank/DDBJ whole genome shotgun (WGS) entry which is preliminary data.</text>
</comment>
<evidence type="ECO:0000313" key="3">
    <source>
        <dbReference type="Proteomes" id="UP001441944"/>
    </source>
</evidence>
<dbReference type="InterPro" id="IPR011008">
    <property type="entry name" value="Dimeric_a/b-barrel"/>
</dbReference>
<dbReference type="EMBL" id="BAABWU010000013">
    <property type="protein sequence ID" value="GAA6197632.1"/>
    <property type="molecule type" value="Genomic_DNA"/>
</dbReference>
<dbReference type="SUPFAM" id="SSF54909">
    <property type="entry name" value="Dimeric alpha+beta barrel"/>
    <property type="match status" value="1"/>
</dbReference>
<proteinExistence type="predicted"/>
<evidence type="ECO:0000259" key="1">
    <source>
        <dbReference type="Pfam" id="PF07978"/>
    </source>
</evidence>
<dbReference type="RefSeq" id="WP_353401315.1">
    <property type="nucleotide sequence ID" value="NZ_BAABWU010000013.1"/>
</dbReference>
<gene>
    <name evidence="2" type="ORF">NBRC116598_30760</name>
</gene>
<dbReference type="InterPro" id="IPR012577">
    <property type="entry name" value="NIPSNAP"/>
</dbReference>
<accession>A0ABQ0AP17</accession>
<dbReference type="Proteomes" id="UP001441944">
    <property type="component" value="Unassembled WGS sequence"/>
</dbReference>
<reference evidence="2 3" key="1">
    <citation type="submission" date="2024-04" db="EMBL/GenBank/DDBJ databases">
        <title>Draft genome sequence of Pseudophaeobacter arcticus NBRC 116598.</title>
        <authorList>
            <person name="Miyakawa T."/>
            <person name="Kusuya Y."/>
            <person name="Miura T."/>
        </authorList>
    </citation>
    <scope>NUCLEOTIDE SEQUENCE [LARGE SCALE GENOMIC DNA]</scope>
    <source>
        <strain evidence="2 3">SU-CL00105</strain>
    </source>
</reference>
<evidence type="ECO:0000313" key="2">
    <source>
        <dbReference type="EMBL" id="GAA6197632.1"/>
    </source>
</evidence>
<protein>
    <submittedName>
        <fullName evidence="2">NIPSNAP family protein</fullName>
    </submittedName>
</protein>
<feature type="domain" description="NIPSNAP" evidence="1">
    <location>
        <begin position="5"/>
        <end position="100"/>
    </location>
</feature>
<dbReference type="Pfam" id="PF07978">
    <property type="entry name" value="NIPSNAP"/>
    <property type="match status" value="1"/>
</dbReference>
<keyword evidence="3" id="KW-1185">Reference proteome</keyword>